<name>A0AAN5D9C1_9BILA</name>
<protein>
    <submittedName>
        <fullName evidence="3">Uncharacterized protein</fullName>
    </submittedName>
</protein>
<keyword evidence="2" id="KW-0472">Membrane</keyword>
<dbReference type="PRINTS" id="PR01217">
    <property type="entry name" value="PRICHEXTENSN"/>
</dbReference>
<accession>A0AAN5D9C1</accession>
<feature type="transmembrane region" description="Helical" evidence="2">
    <location>
        <begin position="166"/>
        <end position="187"/>
    </location>
</feature>
<dbReference type="Proteomes" id="UP001328107">
    <property type="component" value="Unassembled WGS sequence"/>
</dbReference>
<proteinExistence type="predicted"/>
<feature type="compositionally biased region" description="Pro residues" evidence="1">
    <location>
        <begin position="94"/>
        <end position="140"/>
    </location>
</feature>
<gene>
    <name evidence="3" type="ORF">PMAYCL1PPCAC_29074</name>
</gene>
<evidence type="ECO:0000313" key="3">
    <source>
        <dbReference type="EMBL" id="GMR58879.1"/>
    </source>
</evidence>
<dbReference type="AlphaFoldDB" id="A0AAN5D9C1"/>
<organism evidence="3 4">
    <name type="scientific">Pristionchus mayeri</name>
    <dbReference type="NCBI Taxonomy" id="1317129"/>
    <lineage>
        <taxon>Eukaryota</taxon>
        <taxon>Metazoa</taxon>
        <taxon>Ecdysozoa</taxon>
        <taxon>Nematoda</taxon>
        <taxon>Chromadorea</taxon>
        <taxon>Rhabditida</taxon>
        <taxon>Rhabditina</taxon>
        <taxon>Diplogasteromorpha</taxon>
        <taxon>Diplogasteroidea</taxon>
        <taxon>Neodiplogasteridae</taxon>
        <taxon>Pristionchus</taxon>
    </lineage>
</organism>
<comment type="caution">
    <text evidence="3">The sequence shown here is derived from an EMBL/GenBank/DDBJ whole genome shotgun (WGS) entry which is preliminary data.</text>
</comment>
<sequence length="240" mass="26394">SHLSQSTIVIISKRSREVIDSFSPSMRVTLCILPLVFIPIGLADIWGEAWKKLRENVKDESVKVIKKAGKELNRWKDRLEEINDEKEPDTAPTQPLPPTIPPAAIPSLPPPFPPPPYTEAPPPSPSTVPPLPAPPSPSPLPLSITSSPQSAAEPLPTQSSSVPSSVGIISLIFVGLGAFLSLMLLAVRWYRRRHPSIPPYPPPLPPRDRRYDRMDEDRSLTESGYSTINLEPMIMAESPT</sequence>
<keyword evidence="2" id="KW-1133">Transmembrane helix</keyword>
<evidence type="ECO:0000256" key="2">
    <source>
        <dbReference type="SAM" id="Phobius"/>
    </source>
</evidence>
<evidence type="ECO:0000313" key="4">
    <source>
        <dbReference type="Proteomes" id="UP001328107"/>
    </source>
</evidence>
<reference evidence="4" key="1">
    <citation type="submission" date="2022-10" db="EMBL/GenBank/DDBJ databases">
        <title>Genome assembly of Pristionchus species.</title>
        <authorList>
            <person name="Yoshida K."/>
            <person name="Sommer R.J."/>
        </authorList>
    </citation>
    <scope>NUCLEOTIDE SEQUENCE [LARGE SCALE GENOMIC DNA]</scope>
    <source>
        <strain evidence="4">RS5460</strain>
    </source>
</reference>
<keyword evidence="2" id="KW-0812">Transmembrane</keyword>
<feature type="compositionally biased region" description="Low complexity" evidence="1">
    <location>
        <begin position="141"/>
        <end position="150"/>
    </location>
</feature>
<evidence type="ECO:0000256" key="1">
    <source>
        <dbReference type="SAM" id="MobiDB-lite"/>
    </source>
</evidence>
<feature type="non-terminal residue" evidence="3">
    <location>
        <position position="240"/>
    </location>
</feature>
<feature type="region of interest" description="Disordered" evidence="1">
    <location>
        <begin position="81"/>
        <end position="162"/>
    </location>
</feature>
<keyword evidence="4" id="KW-1185">Reference proteome</keyword>
<dbReference type="EMBL" id="BTRK01000006">
    <property type="protein sequence ID" value="GMR58879.1"/>
    <property type="molecule type" value="Genomic_DNA"/>
</dbReference>
<feature type="non-terminal residue" evidence="3">
    <location>
        <position position="1"/>
    </location>
</feature>